<evidence type="ECO:0000256" key="2">
    <source>
        <dbReference type="ARBA" id="ARBA00012176"/>
    </source>
</evidence>
<keyword evidence="4" id="KW-1185">Reference proteome</keyword>
<dbReference type="AlphaFoldDB" id="A0AAV7UE12"/>
<protein>
    <recommendedName>
        <fullName evidence="2">N-acetylglucosaminylphosphatidylinositol deacetylase</fullName>
        <ecNumber evidence="2">3.5.1.89</ecNumber>
    </recommendedName>
</protein>
<dbReference type="PANTHER" id="PTHR12993:SF11">
    <property type="entry name" value="N-ACETYLGLUCOSAMINYL-PHOSPHATIDYLINOSITOL DE-N-ACETYLASE"/>
    <property type="match status" value="1"/>
</dbReference>
<evidence type="ECO:0000256" key="1">
    <source>
        <dbReference type="ARBA" id="ARBA00006066"/>
    </source>
</evidence>
<accession>A0AAV7UE12</accession>
<dbReference type="GO" id="GO:0005783">
    <property type="term" value="C:endoplasmic reticulum"/>
    <property type="evidence" value="ECO:0007669"/>
    <property type="project" value="TreeGrafter"/>
</dbReference>
<evidence type="ECO:0000313" key="3">
    <source>
        <dbReference type="EMBL" id="KAJ1185993.1"/>
    </source>
</evidence>
<dbReference type="SUPFAM" id="SSF102588">
    <property type="entry name" value="LmbE-like"/>
    <property type="match status" value="1"/>
</dbReference>
<dbReference type="PANTHER" id="PTHR12993">
    <property type="entry name" value="N-ACETYLGLUCOSAMINYL-PHOSPHATIDYLINOSITOL DE-N-ACETYLASE-RELATED"/>
    <property type="match status" value="1"/>
</dbReference>
<dbReference type="GO" id="GO:0000225">
    <property type="term" value="F:N-acetylglucosaminylphosphatidylinositol deacetylase activity"/>
    <property type="evidence" value="ECO:0007669"/>
    <property type="project" value="UniProtKB-EC"/>
</dbReference>
<dbReference type="Proteomes" id="UP001066276">
    <property type="component" value="Chromosome 3_1"/>
</dbReference>
<proteinExistence type="inferred from homology"/>
<dbReference type="InterPro" id="IPR024078">
    <property type="entry name" value="LmbE-like_dom_sf"/>
</dbReference>
<gene>
    <name evidence="3" type="ORF">NDU88_002778</name>
</gene>
<evidence type="ECO:0000313" key="4">
    <source>
        <dbReference type="Proteomes" id="UP001066276"/>
    </source>
</evidence>
<reference evidence="3" key="1">
    <citation type="journal article" date="2022" name="bioRxiv">
        <title>Sequencing and chromosome-scale assembly of the giantPleurodeles waltlgenome.</title>
        <authorList>
            <person name="Brown T."/>
            <person name="Elewa A."/>
            <person name="Iarovenko S."/>
            <person name="Subramanian E."/>
            <person name="Araus A.J."/>
            <person name="Petzold A."/>
            <person name="Susuki M."/>
            <person name="Suzuki K.-i.T."/>
            <person name="Hayashi T."/>
            <person name="Toyoda A."/>
            <person name="Oliveira C."/>
            <person name="Osipova E."/>
            <person name="Leigh N.D."/>
            <person name="Simon A."/>
            <person name="Yun M.H."/>
        </authorList>
    </citation>
    <scope>NUCLEOTIDE SEQUENCE</scope>
    <source>
        <strain evidence="3">20211129_DDA</strain>
        <tissue evidence="3">Liver</tissue>
    </source>
</reference>
<organism evidence="3 4">
    <name type="scientific">Pleurodeles waltl</name>
    <name type="common">Iberian ribbed newt</name>
    <dbReference type="NCBI Taxonomy" id="8319"/>
    <lineage>
        <taxon>Eukaryota</taxon>
        <taxon>Metazoa</taxon>
        <taxon>Chordata</taxon>
        <taxon>Craniata</taxon>
        <taxon>Vertebrata</taxon>
        <taxon>Euteleostomi</taxon>
        <taxon>Amphibia</taxon>
        <taxon>Batrachia</taxon>
        <taxon>Caudata</taxon>
        <taxon>Salamandroidea</taxon>
        <taxon>Salamandridae</taxon>
        <taxon>Pleurodelinae</taxon>
        <taxon>Pleurodeles</taxon>
    </lineage>
</organism>
<feature type="non-terminal residue" evidence="3">
    <location>
        <position position="107"/>
    </location>
</feature>
<dbReference type="EC" id="3.5.1.89" evidence="2"/>
<dbReference type="InterPro" id="IPR003737">
    <property type="entry name" value="GlcNAc_PI_deacetylase-related"/>
</dbReference>
<comment type="similarity">
    <text evidence="1">Belongs to the PIGL family.</text>
</comment>
<dbReference type="Gene3D" id="3.40.50.10320">
    <property type="entry name" value="LmbE-like"/>
    <property type="match status" value="1"/>
</dbReference>
<sequence>DLPDSPDAEWDPQLLSSFILQHLRQNHITLVLTFDEGGVSGHINHISLFNAVRSLLSDGRLDAGSVLMLETVSIFRKYLSILDVPISWLQTDDIIFMLTAQEYKQAK</sequence>
<feature type="non-terminal residue" evidence="3">
    <location>
        <position position="1"/>
    </location>
</feature>
<dbReference type="EMBL" id="JANPWB010000005">
    <property type="protein sequence ID" value="KAJ1185993.1"/>
    <property type="molecule type" value="Genomic_DNA"/>
</dbReference>
<name>A0AAV7UE12_PLEWA</name>
<comment type="caution">
    <text evidence="3">The sequence shown here is derived from an EMBL/GenBank/DDBJ whole genome shotgun (WGS) entry which is preliminary data.</text>
</comment>